<dbReference type="AlphaFoldDB" id="A0A9X8N9L4"/>
<dbReference type="GO" id="GO:0005737">
    <property type="term" value="C:cytoplasm"/>
    <property type="evidence" value="ECO:0007669"/>
    <property type="project" value="TreeGrafter"/>
</dbReference>
<dbReference type="Gene3D" id="3.40.50.1460">
    <property type="match status" value="1"/>
</dbReference>
<dbReference type="RefSeq" id="WP_073450194.1">
    <property type="nucleotide sequence ID" value="NZ_FRBK01000043.1"/>
</dbReference>
<accession>A0A9X8N9L4</accession>
<organism evidence="2 3">
    <name type="scientific">Streptomyces yunnanensis</name>
    <dbReference type="NCBI Taxonomy" id="156453"/>
    <lineage>
        <taxon>Bacteria</taxon>
        <taxon>Bacillati</taxon>
        <taxon>Actinomycetota</taxon>
        <taxon>Actinomycetes</taxon>
        <taxon>Kitasatosporales</taxon>
        <taxon>Streptomycetaceae</taxon>
        <taxon>Streptomyces</taxon>
    </lineage>
</organism>
<dbReference type="InterPro" id="IPR011600">
    <property type="entry name" value="Pept_C14_caspase"/>
</dbReference>
<dbReference type="PANTHER" id="PTHR48104">
    <property type="entry name" value="METACASPASE-4"/>
    <property type="match status" value="1"/>
</dbReference>
<proteinExistence type="predicted"/>
<evidence type="ECO:0000259" key="1">
    <source>
        <dbReference type="Pfam" id="PF00656"/>
    </source>
</evidence>
<dbReference type="Proteomes" id="UP000184388">
    <property type="component" value="Unassembled WGS sequence"/>
</dbReference>
<sequence length="283" mass="30850">MSKGMSIHIGINEIDENKYGSKAKLKNPENDASTMAGIAEAQGFDVSATLLTKEATSEHVTAALKDAASQLTAGDILMLTYSGHGSQVPDKNGDEPDGKDETLVLFDRQFVDDELYALFGTFPEDVRILMLSDSCHSGTVARDLSLSLNEATLERAFDTSKPAEARARVRALPSDAQFRNYQRDQTLYDSIQKSLPALDQQEIKADVLLISGCQDNQTASDGTGTNGLFTQTLLRTWKNGAFQGTYSRLHRQIVKAMPAYQTPNLFQSGKSTPGFLAQTPFSI</sequence>
<protein>
    <submittedName>
        <fullName evidence="2">Caspase domain-containing protein</fullName>
    </submittedName>
</protein>
<evidence type="ECO:0000313" key="3">
    <source>
        <dbReference type="Proteomes" id="UP000184388"/>
    </source>
</evidence>
<name>A0A9X8N9L4_9ACTN</name>
<dbReference type="EMBL" id="FRBK01000043">
    <property type="protein sequence ID" value="SHN34236.1"/>
    <property type="molecule type" value="Genomic_DNA"/>
</dbReference>
<dbReference type="InterPro" id="IPR029030">
    <property type="entry name" value="Caspase-like_dom_sf"/>
</dbReference>
<dbReference type="GO" id="GO:0006508">
    <property type="term" value="P:proteolysis"/>
    <property type="evidence" value="ECO:0007669"/>
    <property type="project" value="InterPro"/>
</dbReference>
<comment type="caution">
    <text evidence="2">The sequence shown here is derived from an EMBL/GenBank/DDBJ whole genome shotgun (WGS) entry which is preliminary data.</text>
</comment>
<dbReference type="SUPFAM" id="SSF52129">
    <property type="entry name" value="Caspase-like"/>
    <property type="match status" value="1"/>
</dbReference>
<dbReference type="GO" id="GO:0004197">
    <property type="term" value="F:cysteine-type endopeptidase activity"/>
    <property type="evidence" value="ECO:0007669"/>
    <property type="project" value="InterPro"/>
</dbReference>
<evidence type="ECO:0000313" key="2">
    <source>
        <dbReference type="EMBL" id="SHN34236.1"/>
    </source>
</evidence>
<gene>
    <name evidence="2" type="ORF">SAMN05216268_14312</name>
</gene>
<dbReference type="Pfam" id="PF00656">
    <property type="entry name" value="Peptidase_C14"/>
    <property type="match status" value="1"/>
</dbReference>
<reference evidence="3" key="1">
    <citation type="submission" date="2016-11" db="EMBL/GenBank/DDBJ databases">
        <authorList>
            <person name="Jaros S."/>
            <person name="Januszkiewicz K."/>
            <person name="Wedrychowicz H."/>
        </authorList>
    </citation>
    <scope>NUCLEOTIDE SEQUENCE [LARGE SCALE GENOMIC DNA]</scope>
    <source>
        <strain evidence="3">CGMCC 4.3555</strain>
    </source>
</reference>
<dbReference type="PANTHER" id="PTHR48104:SF30">
    <property type="entry name" value="METACASPASE-1"/>
    <property type="match status" value="1"/>
</dbReference>
<feature type="domain" description="Peptidase C14 caspase" evidence="1">
    <location>
        <begin position="14"/>
        <end position="275"/>
    </location>
</feature>
<dbReference type="InterPro" id="IPR050452">
    <property type="entry name" value="Metacaspase"/>
</dbReference>